<name>A0A835CJM0_9FABA</name>
<dbReference type="AlphaFoldDB" id="A0A835CJM0"/>
<sequence>MAEAELCTIKGTSPLHLNETRIGSHENAPNNSS</sequence>
<evidence type="ECO:0000313" key="3">
    <source>
        <dbReference type="Proteomes" id="UP000634136"/>
    </source>
</evidence>
<comment type="caution">
    <text evidence="2">The sequence shown here is derived from an EMBL/GenBank/DDBJ whole genome shotgun (WGS) entry which is preliminary data.</text>
</comment>
<reference evidence="2" key="1">
    <citation type="submission" date="2020-09" db="EMBL/GenBank/DDBJ databases">
        <title>Genome-Enabled Discovery of Anthraquinone Biosynthesis in Senna tora.</title>
        <authorList>
            <person name="Kang S.-H."/>
            <person name="Pandey R.P."/>
            <person name="Lee C.-M."/>
            <person name="Sim J.-S."/>
            <person name="Jeong J.-T."/>
            <person name="Choi B.-S."/>
            <person name="Jung M."/>
            <person name="Ginzburg D."/>
            <person name="Zhao K."/>
            <person name="Won S.Y."/>
            <person name="Oh T.-J."/>
            <person name="Yu Y."/>
            <person name="Kim N.-H."/>
            <person name="Lee O.R."/>
            <person name="Lee T.-H."/>
            <person name="Bashyal P."/>
            <person name="Kim T.-S."/>
            <person name="Lee W.-H."/>
            <person name="Kawkins C."/>
            <person name="Kim C.-K."/>
            <person name="Kim J.S."/>
            <person name="Ahn B.O."/>
            <person name="Rhee S.Y."/>
            <person name="Sohng J.K."/>
        </authorList>
    </citation>
    <scope>NUCLEOTIDE SEQUENCE</scope>
    <source>
        <tissue evidence="2">Leaf</tissue>
    </source>
</reference>
<dbReference type="EMBL" id="JAAIUW010000002">
    <property type="protein sequence ID" value="KAF7841532.1"/>
    <property type="molecule type" value="Genomic_DNA"/>
</dbReference>
<keyword evidence="3" id="KW-1185">Reference proteome</keyword>
<accession>A0A835CJM0</accession>
<evidence type="ECO:0000313" key="2">
    <source>
        <dbReference type="EMBL" id="KAF7841532.1"/>
    </source>
</evidence>
<evidence type="ECO:0000256" key="1">
    <source>
        <dbReference type="SAM" id="MobiDB-lite"/>
    </source>
</evidence>
<protein>
    <submittedName>
        <fullName evidence="2">Uncharacterized protein</fullName>
    </submittedName>
</protein>
<dbReference type="Proteomes" id="UP000634136">
    <property type="component" value="Unassembled WGS sequence"/>
</dbReference>
<organism evidence="2 3">
    <name type="scientific">Senna tora</name>
    <dbReference type="NCBI Taxonomy" id="362788"/>
    <lineage>
        <taxon>Eukaryota</taxon>
        <taxon>Viridiplantae</taxon>
        <taxon>Streptophyta</taxon>
        <taxon>Embryophyta</taxon>
        <taxon>Tracheophyta</taxon>
        <taxon>Spermatophyta</taxon>
        <taxon>Magnoliopsida</taxon>
        <taxon>eudicotyledons</taxon>
        <taxon>Gunneridae</taxon>
        <taxon>Pentapetalae</taxon>
        <taxon>rosids</taxon>
        <taxon>fabids</taxon>
        <taxon>Fabales</taxon>
        <taxon>Fabaceae</taxon>
        <taxon>Caesalpinioideae</taxon>
        <taxon>Cassia clade</taxon>
        <taxon>Senna</taxon>
    </lineage>
</organism>
<gene>
    <name evidence="2" type="ORF">G2W53_003830</name>
</gene>
<feature type="region of interest" description="Disordered" evidence="1">
    <location>
        <begin position="1"/>
        <end position="33"/>
    </location>
</feature>
<proteinExistence type="predicted"/>